<feature type="region of interest" description="Disordered" evidence="1">
    <location>
        <begin position="30"/>
        <end position="59"/>
    </location>
</feature>
<proteinExistence type="predicted"/>
<reference evidence="2" key="1">
    <citation type="journal article" date="2019" name="bioRxiv">
        <title>The Genome of the Zebra Mussel, Dreissena polymorpha: A Resource for Invasive Species Research.</title>
        <authorList>
            <person name="McCartney M.A."/>
            <person name="Auch B."/>
            <person name="Kono T."/>
            <person name="Mallez S."/>
            <person name="Zhang Y."/>
            <person name="Obille A."/>
            <person name="Becker A."/>
            <person name="Abrahante J.E."/>
            <person name="Garbe J."/>
            <person name="Badalamenti J.P."/>
            <person name="Herman A."/>
            <person name="Mangelson H."/>
            <person name="Liachko I."/>
            <person name="Sullivan S."/>
            <person name="Sone E.D."/>
            <person name="Koren S."/>
            <person name="Silverstein K.A.T."/>
            <person name="Beckman K.B."/>
            <person name="Gohl D.M."/>
        </authorList>
    </citation>
    <scope>NUCLEOTIDE SEQUENCE</scope>
    <source>
        <strain evidence="2">Duluth1</strain>
        <tissue evidence="2">Whole animal</tissue>
    </source>
</reference>
<evidence type="ECO:0000313" key="3">
    <source>
        <dbReference type="Proteomes" id="UP000828390"/>
    </source>
</evidence>
<comment type="caution">
    <text evidence="2">The sequence shown here is derived from an EMBL/GenBank/DDBJ whole genome shotgun (WGS) entry which is preliminary data.</text>
</comment>
<dbReference type="EMBL" id="JAIWYP010000142">
    <property type="protein sequence ID" value="KAH3689162.1"/>
    <property type="molecule type" value="Genomic_DNA"/>
</dbReference>
<sequence length="85" mass="9691">MVVIQHYQYSQKQSIGEIVSFKHSWFQNQHQSQRVRDNDDDDEEAGFEPSSSDGAEMDLATGTSCFKNRQERASLKVLHATPIFG</sequence>
<dbReference type="AlphaFoldDB" id="A0A9D3XY47"/>
<evidence type="ECO:0000256" key="1">
    <source>
        <dbReference type="SAM" id="MobiDB-lite"/>
    </source>
</evidence>
<name>A0A9D3XY47_DREPO</name>
<organism evidence="2 3">
    <name type="scientific">Dreissena polymorpha</name>
    <name type="common">Zebra mussel</name>
    <name type="synonym">Mytilus polymorpha</name>
    <dbReference type="NCBI Taxonomy" id="45954"/>
    <lineage>
        <taxon>Eukaryota</taxon>
        <taxon>Metazoa</taxon>
        <taxon>Spiralia</taxon>
        <taxon>Lophotrochozoa</taxon>
        <taxon>Mollusca</taxon>
        <taxon>Bivalvia</taxon>
        <taxon>Autobranchia</taxon>
        <taxon>Heteroconchia</taxon>
        <taxon>Euheterodonta</taxon>
        <taxon>Imparidentia</taxon>
        <taxon>Neoheterodontei</taxon>
        <taxon>Myida</taxon>
        <taxon>Dreissenoidea</taxon>
        <taxon>Dreissenidae</taxon>
        <taxon>Dreissena</taxon>
    </lineage>
</organism>
<reference evidence="2" key="2">
    <citation type="submission" date="2020-11" db="EMBL/GenBank/DDBJ databases">
        <authorList>
            <person name="McCartney M.A."/>
            <person name="Auch B."/>
            <person name="Kono T."/>
            <person name="Mallez S."/>
            <person name="Becker A."/>
            <person name="Gohl D.M."/>
            <person name="Silverstein K.A.T."/>
            <person name="Koren S."/>
            <person name="Bechman K.B."/>
            <person name="Herman A."/>
            <person name="Abrahante J.E."/>
            <person name="Garbe J."/>
        </authorList>
    </citation>
    <scope>NUCLEOTIDE SEQUENCE</scope>
    <source>
        <strain evidence="2">Duluth1</strain>
        <tissue evidence="2">Whole animal</tissue>
    </source>
</reference>
<dbReference type="Proteomes" id="UP000828390">
    <property type="component" value="Unassembled WGS sequence"/>
</dbReference>
<evidence type="ECO:0000313" key="2">
    <source>
        <dbReference type="EMBL" id="KAH3689162.1"/>
    </source>
</evidence>
<protein>
    <submittedName>
        <fullName evidence="2">Uncharacterized protein</fullName>
    </submittedName>
</protein>
<gene>
    <name evidence="2" type="ORF">DPMN_194878</name>
</gene>
<keyword evidence="3" id="KW-1185">Reference proteome</keyword>
<accession>A0A9D3XY47</accession>